<sequence length="381" mass="43526">MKKLLLLITITLTAITAGYSQTVSAKSGTVSLNYVTNSPTYLELRSPEYLAEYDKSRGFIQKVEVEYITIEGVIADDDGVKGLWLNNYEVDISERTGSFSYDLPLQVGDNTLTFEAIDEKGNTFSRSYQVEREKPIPVEVEEPGKYYALIIGIQDYDDPSITDLDNPIKDAKALYKMLTEQYTFDVEYATLLENPTRDQIYDKLDGLSAQVTTKDNLLIFYAGHGYWDEQAQNGYWLPRDAEEDKKRDWMRNSAVTEYVREINSKHTLLITDACFGGSIFKTRKAFKDASMGINKLYELPSRKAMTSGTLTEVPDKSVFMKYLLKNLERNEEKYVASEQLFYQLKPAVLNNSPNTPQFGEIRNTGDEGGDFIFQRRIIETY</sequence>
<dbReference type="GO" id="GO:0006508">
    <property type="term" value="P:proteolysis"/>
    <property type="evidence" value="ECO:0007669"/>
    <property type="project" value="InterPro"/>
</dbReference>
<dbReference type="EMBL" id="FRAA01000003">
    <property type="protein sequence ID" value="SHK20004.1"/>
    <property type="molecule type" value="Genomic_DNA"/>
</dbReference>
<reference evidence="4" key="1">
    <citation type="submission" date="2016-11" db="EMBL/GenBank/DDBJ databases">
        <authorList>
            <person name="Varghese N."/>
            <person name="Submissions S."/>
        </authorList>
    </citation>
    <scope>NUCLEOTIDE SEQUENCE [LARGE SCALE GENOMIC DNA]</scope>
    <source>
        <strain evidence="4">DSM 26134</strain>
    </source>
</reference>
<dbReference type="InterPro" id="IPR011600">
    <property type="entry name" value="Pept_C14_caspase"/>
</dbReference>
<evidence type="ECO:0000313" key="4">
    <source>
        <dbReference type="Proteomes" id="UP000184474"/>
    </source>
</evidence>
<dbReference type="RefSeq" id="WP_073122433.1">
    <property type="nucleotide sequence ID" value="NZ_FRAA01000003.1"/>
</dbReference>
<feature type="chain" id="PRO_5013268890" evidence="1">
    <location>
        <begin position="26"/>
        <end position="381"/>
    </location>
</feature>
<organism evidence="3 4">
    <name type="scientific">Reichenbachiella agariperforans</name>
    <dbReference type="NCBI Taxonomy" id="156994"/>
    <lineage>
        <taxon>Bacteria</taxon>
        <taxon>Pseudomonadati</taxon>
        <taxon>Bacteroidota</taxon>
        <taxon>Cytophagia</taxon>
        <taxon>Cytophagales</taxon>
        <taxon>Reichenbachiellaceae</taxon>
        <taxon>Reichenbachiella</taxon>
    </lineage>
</organism>
<proteinExistence type="predicted"/>
<gene>
    <name evidence="3" type="ORF">SAMN04488028_103341</name>
</gene>
<evidence type="ECO:0000259" key="2">
    <source>
        <dbReference type="Pfam" id="PF00656"/>
    </source>
</evidence>
<dbReference type="PANTHER" id="PTHR22576:SF37">
    <property type="entry name" value="MUCOSA-ASSOCIATED LYMPHOID TISSUE LYMPHOMA TRANSLOCATION PROTEIN 1"/>
    <property type="match status" value="1"/>
</dbReference>
<dbReference type="STRING" id="156994.SAMN04488028_103341"/>
<dbReference type="Gene3D" id="3.40.50.1460">
    <property type="match status" value="1"/>
</dbReference>
<dbReference type="PANTHER" id="PTHR22576">
    <property type="entry name" value="MUCOSA ASSOCIATED LYMPHOID TISSUE LYMPHOMA TRANSLOCATION PROTEIN 1/PARACASPASE"/>
    <property type="match status" value="1"/>
</dbReference>
<protein>
    <submittedName>
        <fullName evidence="3">Caspase domain-containing protein</fullName>
    </submittedName>
</protein>
<dbReference type="InterPro" id="IPR013783">
    <property type="entry name" value="Ig-like_fold"/>
</dbReference>
<name>A0A1M6QI58_REIAG</name>
<dbReference type="InterPro" id="IPR029030">
    <property type="entry name" value="Caspase-like_dom_sf"/>
</dbReference>
<dbReference type="InterPro" id="IPR052039">
    <property type="entry name" value="Caspase-related_regulators"/>
</dbReference>
<dbReference type="Gene3D" id="2.60.40.10">
    <property type="entry name" value="Immunoglobulins"/>
    <property type="match status" value="1"/>
</dbReference>
<keyword evidence="1" id="KW-0732">Signal</keyword>
<dbReference type="GO" id="GO:0004197">
    <property type="term" value="F:cysteine-type endopeptidase activity"/>
    <property type="evidence" value="ECO:0007669"/>
    <property type="project" value="InterPro"/>
</dbReference>
<evidence type="ECO:0000313" key="3">
    <source>
        <dbReference type="EMBL" id="SHK20004.1"/>
    </source>
</evidence>
<keyword evidence="4" id="KW-1185">Reference proteome</keyword>
<evidence type="ECO:0000256" key="1">
    <source>
        <dbReference type="SAM" id="SignalP"/>
    </source>
</evidence>
<dbReference type="Proteomes" id="UP000184474">
    <property type="component" value="Unassembled WGS sequence"/>
</dbReference>
<dbReference type="AlphaFoldDB" id="A0A1M6QI58"/>
<feature type="domain" description="Peptidase C14 caspase" evidence="2">
    <location>
        <begin position="147"/>
        <end position="290"/>
    </location>
</feature>
<accession>A0A1M6QI58</accession>
<dbReference type="SUPFAM" id="SSF52129">
    <property type="entry name" value="Caspase-like"/>
    <property type="match status" value="1"/>
</dbReference>
<feature type="signal peptide" evidence="1">
    <location>
        <begin position="1"/>
        <end position="25"/>
    </location>
</feature>
<dbReference type="Pfam" id="PF00656">
    <property type="entry name" value="Peptidase_C14"/>
    <property type="match status" value="1"/>
</dbReference>